<dbReference type="Gene3D" id="1.25.70.10">
    <property type="entry name" value="Transcription termination factor 3, mitochondrial"/>
    <property type="match status" value="1"/>
</dbReference>
<dbReference type="OMA" id="VMMATEE"/>
<dbReference type="InParanoid" id="A0A804KRC7"/>
<evidence type="ECO:0000256" key="3">
    <source>
        <dbReference type="ARBA" id="ARBA00022946"/>
    </source>
</evidence>
<evidence type="ECO:0000313" key="5">
    <source>
        <dbReference type="Proteomes" id="UP000012960"/>
    </source>
</evidence>
<accession>A0A804KRC7</accession>
<dbReference type="Gramene" id="Ma10_t01310.1">
    <property type="protein sequence ID" value="Ma10_p01310.1"/>
    <property type="gene ID" value="Ma10_g01310"/>
</dbReference>
<dbReference type="FunFam" id="1.25.70.10:FF:000001">
    <property type="entry name" value="Mitochondrial transcription termination factor-like"/>
    <property type="match status" value="1"/>
</dbReference>
<sequence length="385" mass="44587">MFLVQKRLFCLLSCNKSTIHLSSYQLCSLFSFSTAEDHSSNHRSKFMLVDPLQSCELSSKEAAKMAKDRICEKKLPSSSPSIEFFKQSGWSDAQVMKLTRRRPKLIFASAETVLKPRMRSLQDMGFSDTEIFQLVSSCPSLLSFRDIQPRINFWRSLLGSNERFLKACKRNMFMLTSSLARNIEPSISLLREHGISDERISHMVVTMQGYFGRIDKLKEAIKYIEELGVPRDSRVYTYALNVVINVSRSKFDAKSVTLMSFGWSQPDINALFRKCPSIWSFSKKNISDKMTFLMKEAGCELTCISSHPILLKFSLEKRLRPRYEVLNFLDQNKLLDREHNLPSVMMATEEKFRKKFLFLLRKEKFIAQYDSYVVAVHGKHHVAEN</sequence>
<keyword evidence="5" id="KW-1185">Reference proteome</keyword>
<dbReference type="PANTHER" id="PTHR13068">
    <property type="entry name" value="CGI-12 PROTEIN-RELATED"/>
    <property type="match status" value="1"/>
</dbReference>
<reference evidence="4" key="1">
    <citation type="submission" date="2021-05" db="UniProtKB">
        <authorList>
            <consortium name="EnsemblPlants"/>
        </authorList>
    </citation>
    <scope>IDENTIFICATION</scope>
    <source>
        <strain evidence="4">subsp. malaccensis</strain>
    </source>
</reference>
<keyword evidence="2" id="KW-0805">Transcription regulation</keyword>
<dbReference type="Proteomes" id="UP000012960">
    <property type="component" value="Unplaced"/>
</dbReference>
<keyword evidence="2" id="KW-0806">Transcription termination</keyword>
<comment type="similarity">
    <text evidence="1">Belongs to the mTERF family.</text>
</comment>
<evidence type="ECO:0000313" key="4">
    <source>
        <dbReference type="EnsemblPlants" id="Ma10_p01310.1"/>
    </source>
</evidence>
<dbReference type="FunCoup" id="A0A804KRC7">
    <property type="interactions" value="231"/>
</dbReference>
<dbReference type="PANTHER" id="PTHR13068:SF236">
    <property type="entry name" value="OS02G0749800 PROTEIN"/>
    <property type="match status" value="1"/>
</dbReference>
<evidence type="ECO:0000256" key="2">
    <source>
        <dbReference type="ARBA" id="ARBA00022472"/>
    </source>
</evidence>
<proteinExistence type="inferred from homology"/>
<dbReference type="GO" id="GO:0006353">
    <property type="term" value="P:DNA-templated transcription termination"/>
    <property type="evidence" value="ECO:0007669"/>
    <property type="project" value="UniProtKB-KW"/>
</dbReference>
<dbReference type="GO" id="GO:0009658">
    <property type="term" value="P:chloroplast organization"/>
    <property type="evidence" value="ECO:0000318"/>
    <property type="project" value="GO_Central"/>
</dbReference>
<keyword evidence="3" id="KW-0809">Transit peptide</keyword>
<dbReference type="GO" id="GO:0003676">
    <property type="term" value="F:nucleic acid binding"/>
    <property type="evidence" value="ECO:0007669"/>
    <property type="project" value="InterPro"/>
</dbReference>
<protein>
    <submittedName>
        <fullName evidence="4">Uncharacterized protein</fullName>
    </submittedName>
</protein>
<dbReference type="SMART" id="SM00733">
    <property type="entry name" value="Mterf"/>
    <property type="match status" value="6"/>
</dbReference>
<dbReference type="EnsemblPlants" id="Ma10_t01310.1">
    <property type="protein sequence ID" value="Ma10_p01310.1"/>
    <property type="gene ID" value="Ma10_g01310"/>
</dbReference>
<dbReference type="AlphaFoldDB" id="A0A804KRC7"/>
<evidence type="ECO:0000256" key="1">
    <source>
        <dbReference type="ARBA" id="ARBA00007692"/>
    </source>
</evidence>
<organism evidence="4 5">
    <name type="scientific">Musa acuminata subsp. malaccensis</name>
    <name type="common">Wild banana</name>
    <name type="synonym">Musa malaccensis</name>
    <dbReference type="NCBI Taxonomy" id="214687"/>
    <lineage>
        <taxon>Eukaryota</taxon>
        <taxon>Viridiplantae</taxon>
        <taxon>Streptophyta</taxon>
        <taxon>Embryophyta</taxon>
        <taxon>Tracheophyta</taxon>
        <taxon>Spermatophyta</taxon>
        <taxon>Magnoliopsida</taxon>
        <taxon>Liliopsida</taxon>
        <taxon>Zingiberales</taxon>
        <taxon>Musaceae</taxon>
        <taxon>Musa</taxon>
    </lineage>
</organism>
<keyword evidence="2" id="KW-0804">Transcription</keyword>
<dbReference type="Pfam" id="PF02536">
    <property type="entry name" value="mTERF"/>
    <property type="match status" value="2"/>
</dbReference>
<dbReference type="GO" id="GO:0009507">
    <property type="term" value="C:chloroplast"/>
    <property type="evidence" value="ECO:0000318"/>
    <property type="project" value="GO_Central"/>
</dbReference>
<dbReference type="OrthoDB" id="641315at2759"/>
<dbReference type="InterPro" id="IPR003690">
    <property type="entry name" value="MTERF"/>
</dbReference>
<name>A0A804KRC7_MUSAM</name>
<dbReference type="InterPro" id="IPR038538">
    <property type="entry name" value="MTERF_sf"/>
</dbReference>